<keyword evidence="4" id="KW-1185">Reference proteome</keyword>
<feature type="transmembrane region" description="Helical" evidence="1">
    <location>
        <begin position="188"/>
        <end position="212"/>
    </location>
</feature>
<dbReference type="GO" id="GO:0004175">
    <property type="term" value="F:endopeptidase activity"/>
    <property type="evidence" value="ECO:0007669"/>
    <property type="project" value="UniProtKB-ARBA"/>
</dbReference>
<protein>
    <submittedName>
        <fullName evidence="3">CPBP family intramembrane metalloprotease</fullName>
    </submittedName>
</protein>
<dbReference type="OrthoDB" id="378663at2"/>
<feature type="transmembrane region" description="Helical" evidence="1">
    <location>
        <begin position="218"/>
        <end position="238"/>
    </location>
</feature>
<keyword evidence="3" id="KW-0378">Hydrolase</keyword>
<dbReference type="InterPro" id="IPR003675">
    <property type="entry name" value="Rce1/LyrA-like_dom"/>
</dbReference>
<evidence type="ECO:0000256" key="1">
    <source>
        <dbReference type="SAM" id="Phobius"/>
    </source>
</evidence>
<feature type="transmembrane region" description="Helical" evidence="1">
    <location>
        <begin position="158"/>
        <end position="176"/>
    </location>
</feature>
<dbReference type="Proteomes" id="UP000220246">
    <property type="component" value="Unassembled WGS sequence"/>
</dbReference>
<reference evidence="4" key="1">
    <citation type="submission" date="2017-09" db="EMBL/GenBank/DDBJ databases">
        <title>FDA dAtabase for Regulatory Grade micrObial Sequences (FDA-ARGOS): Supporting development and validation of Infectious Disease Dx tests.</title>
        <authorList>
            <person name="Minogue T."/>
            <person name="Wolcott M."/>
            <person name="Wasieloski L."/>
            <person name="Aguilar W."/>
            <person name="Moore D."/>
            <person name="Tallon L."/>
            <person name="Sadzewicz L."/>
            <person name="Ott S."/>
            <person name="Zhao X."/>
            <person name="Nagaraj S."/>
            <person name="Vavikolanu K."/>
            <person name="Aluvathingal J."/>
            <person name="Nadendla S."/>
            <person name="Sichtig H."/>
        </authorList>
    </citation>
    <scope>NUCLEOTIDE SEQUENCE [LARGE SCALE GENOMIC DNA]</scope>
    <source>
        <strain evidence="4">FDAARGOS_394</strain>
    </source>
</reference>
<dbReference type="STRING" id="1219032.GCA_001515545_02312"/>
<accession>A0A2A7UQS3</accession>
<evidence type="ECO:0000313" key="4">
    <source>
        <dbReference type="Proteomes" id="UP000220246"/>
    </source>
</evidence>
<feature type="transmembrane region" description="Helical" evidence="1">
    <location>
        <begin position="27"/>
        <end position="44"/>
    </location>
</feature>
<keyword evidence="1" id="KW-0812">Transmembrane</keyword>
<keyword evidence="1" id="KW-1133">Transmembrane helix</keyword>
<organism evidence="3 4">
    <name type="scientific">Comamonas terrigena</name>
    <dbReference type="NCBI Taxonomy" id="32013"/>
    <lineage>
        <taxon>Bacteria</taxon>
        <taxon>Pseudomonadati</taxon>
        <taxon>Pseudomonadota</taxon>
        <taxon>Betaproteobacteria</taxon>
        <taxon>Burkholderiales</taxon>
        <taxon>Comamonadaceae</taxon>
        <taxon>Comamonas</taxon>
    </lineage>
</organism>
<name>A0A2A7UQS3_COMTR</name>
<keyword evidence="3" id="KW-0645">Protease</keyword>
<evidence type="ECO:0000259" key="2">
    <source>
        <dbReference type="Pfam" id="PF02517"/>
    </source>
</evidence>
<dbReference type="GeneID" id="80803528"/>
<feature type="transmembrane region" description="Helical" evidence="1">
    <location>
        <begin position="108"/>
        <end position="129"/>
    </location>
</feature>
<dbReference type="GO" id="GO:0006508">
    <property type="term" value="P:proteolysis"/>
    <property type="evidence" value="ECO:0007669"/>
    <property type="project" value="UniProtKB-KW"/>
</dbReference>
<keyword evidence="1" id="KW-0472">Membrane</keyword>
<dbReference type="RefSeq" id="WP_066537980.1">
    <property type="nucleotide sequence ID" value="NZ_PDEA01000001.1"/>
</dbReference>
<dbReference type="GO" id="GO:0008237">
    <property type="term" value="F:metallopeptidase activity"/>
    <property type="evidence" value="ECO:0007669"/>
    <property type="project" value="UniProtKB-KW"/>
</dbReference>
<gene>
    <name evidence="3" type="ORF">CRM82_02095</name>
</gene>
<evidence type="ECO:0000313" key="3">
    <source>
        <dbReference type="EMBL" id="PEH87556.1"/>
    </source>
</evidence>
<feature type="domain" description="CAAX prenyl protease 2/Lysostaphin resistance protein A-like" evidence="2">
    <location>
        <begin position="142"/>
        <end position="251"/>
    </location>
</feature>
<dbReference type="GO" id="GO:0080120">
    <property type="term" value="P:CAAX-box protein maturation"/>
    <property type="evidence" value="ECO:0007669"/>
    <property type="project" value="UniProtKB-ARBA"/>
</dbReference>
<dbReference type="EMBL" id="PDEA01000001">
    <property type="protein sequence ID" value="PEH87556.1"/>
    <property type="molecule type" value="Genomic_DNA"/>
</dbReference>
<sequence>MMDPASDDDAPASLPAEELRQPLRLSLLLWLLGLPGVVGMAWQVGQRLPSGHLPGWALPVMGSVQSLLLLAAAVFFGAWLSPRVGLGAPMLGSLVQRRGRPVTALQQMWLPGVAGGVMGAAWMVTLAQLTPDALAPGDPVQALPLWIKLLYSGVAEELLVRWGMMSVLLFALWRMLQPRGGAPRSGLVWTVIALAALLGAASNLPAAMALMGGLSPELLAYVLLNHTVFGLLAGYIYWRHGLGAAIVAHTLALALSHGLT</sequence>
<keyword evidence="3" id="KW-0482">Metalloprotease</keyword>
<dbReference type="Pfam" id="PF02517">
    <property type="entry name" value="Rce1-like"/>
    <property type="match status" value="1"/>
</dbReference>
<comment type="caution">
    <text evidence="3">The sequence shown here is derived from an EMBL/GenBank/DDBJ whole genome shotgun (WGS) entry which is preliminary data.</text>
</comment>
<dbReference type="AlphaFoldDB" id="A0A2A7UQS3"/>
<feature type="transmembrane region" description="Helical" evidence="1">
    <location>
        <begin position="56"/>
        <end position="80"/>
    </location>
</feature>
<proteinExistence type="predicted"/>